<dbReference type="SUPFAM" id="SSF53474">
    <property type="entry name" value="alpha/beta-Hydrolases"/>
    <property type="match status" value="1"/>
</dbReference>
<feature type="signal peptide" evidence="2">
    <location>
        <begin position="1"/>
        <end position="44"/>
    </location>
</feature>
<keyword evidence="2" id="KW-0732">Signal</keyword>
<organism evidence="3">
    <name type="scientific">Streptantibioticus silvisoli</name>
    <dbReference type="NCBI Taxonomy" id="2705255"/>
    <lineage>
        <taxon>Bacteria</taxon>
        <taxon>Bacillati</taxon>
        <taxon>Actinomycetota</taxon>
        <taxon>Actinomycetes</taxon>
        <taxon>Kitasatosporales</taxon>
        <taxon>Streptomycetaceae</taxon>
        <taxon>Streptantibioticus</taxon>
    </lineage>
</organism>
<keyword evidence="3" id="KW-0378">Hydrolase</keyword>
<dbReference type="InterPro" id="IPR050583">
    <property type="entry name" value="Mycobacterial_A85_antigen"/>
</dbReference>
<dbReference type="GO" id="GO:0016747">
    <property type="term" value="F:acyltransferase activity, transferring groups other than amino-acyl groups"/>
    <property type="evidence" value="ECO:0007669"/>
    <property type="project" value="TreeGrafter"/>
</dbReference>
<protein>
    <submittedName>
        <fullName evidence="3">Alpha/beta hydrolase-fold protein</fullName>
    </submittedName>
</protein>
<dbReference type="Pfam" id="PF00756">
    <property type="entry name" value="Esterase"/>
    <property type="match status" value="1"/>
</dbReference>
<dbReference type="RefSeq" id="WP_271316607.1">
    <property type="nucleotide sequence ID" value="NZ_JABXJJ020000010.1"/>
</dbReference>
<accession>A0AA90H218</accession>
<feature type="compositionally biased region" description="Basic and acidic residues" evidence="1">
    <location>
        <begin position="1"/>
        <end position="12"/>
    </location>
</feature>
<evidence type="ECO:0000313" key="3">
    <source>
        <dbReference type="EMBL" id="MDI5969548.1"/>
    </source>
</evidence>
<sequence length="364" mass="38781">MTPARRPAERLRPSRRPAGPTRRSRLRTALLLAPLLLVASLAGCGDQGDPVSFTGTGTGNGAAVGAGTARTGGSAAGGARLAVMPSGPQADWRVQRTVGAAGGTRIAVTRLHGPASGFTGRVWVWAPPEYFLRANADKGFPVLIALPGGFGWPNNYWYGADLRLQEDFHAWTAQGRSLPFILVMPVINPDQRYHDCSDIPGSQRMGTWLTRDVPGLVRRTFRTLRTRDGWGFMGSSSGGFCALKSVLKHPEAFKAAIPSGPDIAPDSPLWHGDAAAMRADDPRHLARALAARHGPDVYLGFQAGSTETADLAEVRRFIAQYGHGPVHTRLEVVAGGGHNARSYTRGMADGTIAWISAHMRGPST</sequence>
<feature type="chain" id="PRO_5041681324" evidence="2">
    <location>
        <begin position="45"/>
        <end position="364"/>
    </location>
</feature>
<comment type="caution">
    <text evidence="3">The sequence shown here is derived from an EMBL/GenBank/DDBJ whole genome shotgun (WGS) entry which is preliminary data.</text>
</comment>
<feature type="compositionally biased region" description="Low complexity" evidence="1">
    <location>
        <begin position="16"/>
        <end position="25"/>
    </location>
</feature>
<dbReference type="InterPro" id="IPR000801">
    <property type="entry name" value="Esterase-like"/>
</dbReference>
<gene>
    <name evidence="3" type="ORF">POF50_009390</name>
</gene>
<dbReference type="InterPro" id="IPR029058">
    <property type="entry name" value="AB_hydrolase_fold"/>
</dbReference>
<dbReference type="Gene3D" id="3.40.50.1820">
    <property type="entry name" value="alpha/beta hydrolase"/>
    <property type="match status" value="1"/>
</dbReference>
<name>A0AA90H218_9ACTN</name>
<dbReference type="AlphaFoldDB" id="A0AA90H218"/>
<evidence type="ECO:0000256" key="1">
    <source>
        <dbReference type="SAM" id="MobiDB-lite"/>
    </source>
</evidence>
<dbReference type="PANTHER" id="PTHR48098">
    <property type="entry name" value="ENTEROCHELIN ESTERASE-RELATED"/>
    <property type="match status" value="1"/>
</dbReference>
<dbReference type="PANTHER" id="PTHR48098:SF1">
    <property type="entry name" value="DIACYLGLYCEROL ACYLTRANSFERASE_MYCOLYLTRANSFERASE AG85A"/>
    <property type="match status" value="1"/>
</dbReference>
<dbReference type="GO" id="GO:0016787">
    <property type="term" value="F:hydrolase activity"/>
    <property type="evidence" value="ECO:0007669"/>
    <property type="project" value="UniProtKB-KW"/>
</dbReference>
<proteinExistence type="predicted"/>
<evidence type="ECO:0000256" key="2">
    <source>
        <dbReference type="SAM" id="SignalP"/>
    </source>
</evidence>
<reference evidence="3" key="1">
    <citation type="submission" date="2023-05" db="EMBL/GenBank/DDBJ databases">
        <title>Streptantibioticus silvisoli sp. nov., acidotolerant actinomycetes 1 from pine litter.</title>
        <authorList>
            <person name="Swiecimska M."/>
            <person name="Golinska P."/>
            <person name="Sangal V."/>
            <person name="Wachnowicz B."/>
            <person name="Goodfellow M."/>
        </authorList>
    </citation>
    <scope>NUCLEOTIDE SEQUENCE</scope>
    <source>
        <strain evidence="3">SL13</strain>
    </source>
</reference>
<dbReference type="EMBL" id="JABXJJ020000010">
    <property type="protein sequence ID" value="MDI5969548.1"/>
    <property type="molecule type" value="Genomic_DNA"/>
</dbReference>
<feature type="region of interest" description="Disordered" evidence="1">
    <location>
        <begin position="1"/>
        <end position="25"/>
    </location>
</feature>